<dbReference type="Pfam" id="PF13561">
    <property type="entry name" value="adh_short_C2"/>
    <property type="match status" value="1"/>
</dbReference>
<evidence type="ECO:0000256" key="1">
    <source>
        <dbReference type="ARBA" id="ARBA00006484"/>
    </source>
</evidence>
<dbReference type="RefSeq" id="WP_344721176.1">
    <property type="nucleotide sequence ID" value="NZ_BAAAUS010000007.1"/>
</dbReference>
<dbReference type="Proteomes" id="UP001597114">
    <property type="component" value="Unassembled WGS sequence"/>
</dbReference>
<sequence length="238" mass="25088">MDLGIADRVAVVTAASRGLGRATAVALAAEGVRLVVNARSAEQLERLRDDVEVEVEIVAGDVNDDRLPSLLVNRALDRFGRLDIVVANNAGPKPGGAFDLTDQQILDAMTANALSAIRLVRAARPILVQQQWGRVCLIASGSARQPMENLALSNTARPALWGWAKTAANELVASGVTLNLVCPGAHATDRAVELGAQDRSYIGDPADFGRIVAFLCSQHTSFMTGTANVIDGGRIQGL</sequence>
<dbReference type="InterPro" id="IPR036291">
    <property type="entry name" value="NAD(P)-bd_dom_sf"/>
</dbReference>
<evidence type="ECO:0000313" key="2">
    <source>
        <dbReference type="EMBL" id="MFD1517583.1"/>
    </source>
</evidence>
<comment type="caution">
    <text evidence="2">The sequence shown here is derived from an EMBL/GenBank/DDBJ whole genome shotgun (WGS) entry which is preliminary data.</text>
</comment>
<dbReference type="PANTHER" id="PTHR42879">
    <property type="entry name" value="3-OXOACYL-(ACYL-CARRIER-PROTEIN) REDUCTASE"/>
    <property type="match status" value="1"/>
</dbReference>
<reference evidence="3" key="1">
    <citation type="journal article" date="2019" name="Int. J. Syst. Evol. Microbiol.">
        <title>The Global Catalogue of Microorganisms (GCM) 10K type strain sequencing project: providing services to taxonomists for standard genome sequencing and annotation.</title>
        <authorList>
            <consortium name="The Broad Institute Genomics Platform"/>
            <consortium name="The Broad Institute Genome Sequencing Center for Infectious Disease"/>
            <person name="Wu L."/>
            <person name="Ma J."/>
        </authorList>
    </citation>
    <scope>NUCLEOTIDE SEQUENCE [LARGE SCALE GENOMIC DNA]</scope>
    <source>
        <strain evidence="3">CCM 7043</strain>
    </source>
</reference>
<proteinExistence type="inferred from homology"/>
<dbReference type="Gene3D" id="3.40.50.720">
    <property type="entry name" value="NAD(P)-binding Rossmann-like Domain"/>
    <property type="match status" value="1"/>
</dbReference>
<dbReference type="InterPro" id="IPR002347">
    <property type="entry name" value="SDR_fam"/>
</dbReference>
<name>A0ABW4EPL6_9PSEU</name>
<protein>
    <submittedName>
        <fullName evidence="2">SDR family oxidoreductase</fullName>
    </submittedName>
</protein>
<dbReference type="SUPFAM" id="SSF51735">
    <property type="entry name" value="NAD(P)-binding Rossmann-fold domains"/>
    <property type="match status" value="1"/>
</dbReference>
<gene>
    <name evidence="2" type="ORF">ACFSJD_08800</name>
</gene>
<dbReference type="EMBL" id="JBHUCO010000009">
    <property type="protein sequence ID" value="MFD1517583.1"/>
    <property type="molecule type" value="Genomic_DNA"/>
</dbReference>
<dbReference type="InterPro" id="IPR050259">
    <property type="entry name" value="SDR"/>
</dbReference>
<accession>A0ABW4EPL6</accession>
<keyword evidence="3" id="KW-1185">Reference proteome</keyword>
<evidence type="ECO:0000313" key="3">
    <source>
        <dbReference type="Proteomes" id="UP001597114"/>
    </source>
</evidence>
<organism evidence="2 3">
    <name type="scientific">Pseudonocardia yunnanensis</name>
    <dbReference type="NCBI Taxonomy" id="58107"/>
    <lineage>
        <taxon>Bacteria</taxon>
        <taxon>Bacillati</taxon>
        <taxon>Actinomycetota</taxon>
        <taxon>Actinomycetes</taxon>
        <taxon>Pseudonocardiales</taxon>
        <taxon>Pseudonocardiaceae</taxon>
        <taxon>Pseudonocardia</taxon>
    </lineage>
</organism>
<dbReference type="PANTHER" id="PTHR42879:SF6">
    <property type="entry name" value="NADPH-DEPENDENT REDUCTASE BACG"/>
    <property type="match status" value="1"/>
</dbReference>
<dbReference type="PRINTS" id="PR00081">
    <property type="entry name" value="GDHRDH"/>
</dbReference>
<comment type="similarity">
    <text evidence="1">Belongs to the short-chain dehydrogenases/reductases (SDR) family.</text>
</comment>